<evidence type="ECO:0000313" key="8">
    <source>
        <dbReference type="EMBL" id="KAK7058381.1"/>
    </source>
</evidence>
<dbReference type="Pfam" id="PF01535">
    <property type="entry name" value="PPR"/>
    <property type="match status" value="2"/>
</dbReference>
<dbReference type="EMBL" id="JAYKXP010000005">
    <property type="protein sequence ID" value="KAK7058381.1"/>
    <property type="molecule type" value="Genomic_DNA"/>
</dbReference>
<keyword evidence="2" id="KW-0677">Repeat</keyword>
<accession>A0AAW0E513</accession>
<feature type="compositionally biased region" description="Low complexity" evidence="6">
    <location>
        <begin position="89"/>
        <end position="102"/>
    </location>
</feature>
<dbReference type="Gene3D" id="1.25.40.10">
    <property type="entry name" value="Tetratricopeptide repeat domain"/>
    <property type="match status" value="3"/>
</dbReference>
<evidence type="ECO:0000256" key="2">
    <source>
        <dbReference type="ARBA" id="ARBA00022737"/>
    </source>
</evidence>
<evidence type="ECO:0000256" key="6">
    <source>
        <dbReference type="SAM" id="MobiDB-lite"/>
    </source>
</evidence>
<keyword evidence="9" id="KW-1185">Reference proteome</keyword>
<dbReference type="InterPro" id="IPR057027">
    <property type="entry name" value="TPR_mt"/>
</dbReference>
<dbReference type="Pfam" id="PF13812">
    <property type="entry name" value="PPR_3"/>
    <property type="match status" value="1"/>
</dbReference>
<feature type="repeat" description="PPR" evidence="5">
    <location>
        <begin position="364"/>
        <end position="398"/>
    </location>
</feature>
<dbReference type="PANTHER" id="PTHR47447">
    <property type="entry name" value="OS03G0856100 PROTEIN"/>
    <property type="match status" value="1"/>
</dbReference>
<sequence length="767" mass="86373">MSFRTGLIRAKLSTRHVVVRDISHTRLFARFNSQDVSATKQNQGRHAPTKSKIQLYVETLQNASGQPDIINQYYPALSWEATQSSQAVSEPISSSSDSSPTPTNEAPLSEGQLETMLETLAASGRPVDLRQIEVILADMADIFDMPPTADTHTAIIRGLLHRRNPQTVLRWFETMPSKPGGVRPTIEHYHMLLEAAPEFTAFKVMRNVLSEMRKNGCLPTNETYKILIRGLWKVSPQSPPPSHIIGLFEEMRNHGLGYDPSIPDLLSSLYNAHSLTRWSADITRHYNSIFASHLGEEKIIENDWIPRFVHTLEKRGLQAALDLYPEFEKAGGKPSSYLFNTLLRCSVKRQQMQQISSVLGLTPGVPQWSILITEVCRAGQMEHALRLYEESKAAGIVPDAGLIGPMLHGLFRNTKGAPPDHVLDTAIELYGDLKKASVARSGRLLSKDSDPNAVSPGPDRDIYNTLIRAFTRSRSEGKYRAFLKTLLADLSSQGIDVHGTAASITIIRMRLAISEKDAFREYQRRSASLDQKGYERVLDAFCRFSLDGRMTVPSLSLYFNIVQDMKKAGFQQTDFVYNVILRQFGQIGTRAKTDPSYVHLMGKLVGSTKRIHDLITLDSSIDPDATLWNHLMDTYQRLGCFADAWRVWDQMHISGRFDHVSVSIILDACGYAGADEHAGQVIQRLKRSGFALNLHNYNTWIECLCRLNKLNQALKVLCLEMVGQVSPDQESVRIIRSFAKRADLQTEVLKRIQRYHPQLYMSLPDVR</sequence>
<gene>
    <name evidence="8" type="ORF">VNI00_002015</name>
</gene>
<comment type="caution">
    <text evidence="8">The sequence shown here is derived from an EMBL/GenBank/DDBJ whole genome shotgun (WGS) entry which is preliminary data.</text>
</comment>
<dbReference type="PROSITE" id="PS51375">
    <property type="entry name" value="PPR"/>
    <property type="match status" value="2"/>
</dbReference>
<evidence type="ECO:0000313" key="9">
    <source>
        <dbReference type="Proteomes" id="UP001383192"/>
    </source>
</evidence>
<feature type="region of interest" description="Disordered" evidence="6">
    <location>
        <begin position="85"/>
        <end position="110"/>
    </location>
</feature>
<proteinExistence type="inferred from homology"/>
<protein>
    <recommendedName>
        <fullName evidence="7">Pentatricopeptide repeat-containing protein-mitochondrial domain-containing protein</fullName>
    </recommendedName>
</protein>
<evidence type="ECO:0000256" key="5">
    <source>
        <dbReference type="PROSITE-ProRule" id="PRU00708"/>
    </source>
</evidence>
<comment type="function">
    <text evidence="3">Regulates mitochondrial small subunit maturation by controlling 15S rRNA 5'-end processing. Localizes to the 5' precursor of the 15S rRNA in a position that is subsequently occupied by mS47 in the mature yeast mtSSU. Uses structure and sequence-specific RNA recognition, binding to a single-stranded region of the precursor and specifically recognizing bases -6 to -1. The exchange of Ccm1 for mS47 is coupled to the irreversible removal of precursor rRNA that is accompanied by conformational changes of the mitoribosomal proteins uS5m and mS26. These conformational changes signal completion of 5'-end rRNA processing through protection of the mature 5'-end of the 15S rRNA and stabilization of mS47. The removal of the 5' precursor together with the dissociation of Ccm1 may be catalyzed by the 5'-3' exoribonuclease Pet127. Involved in the specific removal of group I introns in mitochondrial encoded transcripts.</text>
</comment>
<dbReference type="NCBIfam" id="TIGR00756">
    <property type="entry name" value="PPR"/>
    <property type="match status" value="2"/>
</dbReference>
<organism evidence="8 9">
    <name type="scientific">Paramarasmius palmivorus</name>
    <dbReference type="NCBI Taxonomy" id="297713"/>
    <lineage>
        <taxon>Eukaryota</taxon>
        <taxon>Fungi</taxon>
        <taxon>Dikarya</taxon>
        <taxon>Basidiomycota</taxon>
        <taxon>Agaricomycotina</taxon>
        <taxon>Agaricomycetes</taxon>
        <taxon>Agaricomycetidae</taxon>
        <taxon>Agaricales</taxon>
        <taxon>Marasmiineae</taxon>
        <taxon>Marasmiaceae</taxon>
        <taxon>Paramarasmius</taxon>
    </lineage>
</organism>
<feature type="domain" description="Pentatricopeptide repeat-containing protein-mitochondrial" evidence="7">
    <location>
        <begin position="665"/>
        <end position="748"/>
    </location>
</feature>
<evidence type="ECO:0000256" key="3">
    <source>
        <dbReference type="ARBA" id="ARBA00044493"/>
    </source>
</evidence>
<comment type="subunit">
    <text evidence="4">Binds to mitochondrial small subunit 15S rRNA.</text>
</comment>
<dbReference type="PANTHER" id="PTHR47447:SF17">
    <property type="entry name" value="OS12G0638900 PROTEIN"/>
    <property type="match status" value="1"/>
</dbReference>
<feature type="repeat" description="PPR" evidence="5">
    <location>
        <begin position="624"/>
        <end position="658"/>
    </location>
</feature>
<evidence type="ECO:0000259" key="7">
    <source>
        <dbReference type="Pfam" id="PF23276"/>
    </source>
</evidence>
<name>A0AAW0E513_9AGAR</name>
<dbReference type="Proteomes" id="UP001383192">
    <property type="component" value="Unassembled WGS sequence"/>
</dbReference>
<dbReference type="InterPro" id="IPR011990">
    <property type="entry name" value="TPR-like_helical_dom_sf"/>
</dbReference>
<evidence type="ECO:0000256" key="4">
    <source>
        <dbReference type="ARBA" id="ARBA00044511"/>
    </source>
</evidence>
<comment type="similarity">
    <text evidence="1">Belongs to the CCM1 family.</text>
</comment>
<evidence type="ECO:0000256" key="1">
    <source>
        <dbReference type="ARBA" id="ARBA00006192"/>
    </source>
</evidence>
<dbReference type="AlphaFoldDB" id="A0AAW0E513"/>
<reference evidence="8 9" key="1">
    <citation type="submission" date="2024-01" db="EMBL/GenBank/DDBJ databases">
        <title>A draft genome for a cacao thread blight-causing isolate of Paramarasmius palmivorus.</title>
        <authorList>
            <person name="Baruah I.K."/>
            <person name="Bukari Y."/>
            <person name="Amoako-Attah I."/>
            <person name="Meinhardt L.W."/>
            <person name="Bailey B.A."/>
            <person name="Cohen S.P."/>
        </authorList>
    </citation>
    <scope>NUCLEOTIDE SEQUENCE [LARGE SCALE GENOMIC DNA]</scope>
    <source>
        <strain evidence="8 9">GH-12</strain>
    </source>
</reference>
<dbReference type="Pfam" id="PF23276">
    <property type="entry name" value="TPR_24"/>
    <property type="match status" value="1"/>
</dbReference>
<dbReference type="InterPro" id="IPR002885">
    <property type="entry name" value="PPR_rpt"/>
</dbReference>